<comment type="similarity">
    <text evidence="1">Belongs to the Fur family.</text>
</comment>
<keyword evidence="6" id="KW-0804">Transcription</keyword>
<comment type="caution">
    <text evidence="8">The sequence shown here is derived from an EMBL/GenBank/DDBJ whole genome shotgun (WGS) entry which is preliminary data.</text>
</comment>
<dbReference type="RefSeq" id="WP_009540944.1">
    <property type="nucleotide sequence ID" value="NZ_ANHY01000012.1"/>
</dbReference>
<dbReference type="Pfam" id="PF01475">
    <property type="entry name" value="FUR"/>
    <property type="match status" value="1"/>
</dbReference>
<organism evidence="8 9">
    <name type="scientific">Caenispirillum salinarum AK4</name>
    <dbReference type="NCBI Taxonomy" id="1238182"/>
    <lineage>
        <taxon>Bacteria</taxon>
        <taxon>Pseudomonadati</taxon>
        <taxon>Pseudomonadota</taxon>
        <taxon>Alphaproteobacteria</taxon>
        <taxon>Rhodospirillales</taxon>
        <taxon>Novispirillaceae</taxon>
        <taxon>Caenispirillum</taxon>
    </lineage>
</organism>
<proteinExistence type="inferred from homology"/>
<dbReference type="Gene3D" id="1.10.10.10">
    <property type="entry name" value="Winged helix-like DNA-binding domain superfamily/Winged helix DNA-binding domain"/>
    <property type="match status" value="1"/>
</dbReference>
<dbReference type="GO" id="GO:0003700">
    <property type="term" value="F:DNA-binding transcription factor activity"/>
    <property type="evidence" value="ECO:0007669"/>
    <property type="project" value="InterPro"/>
</dbReference>
<dbReference type="Proteomes" id="UP000009881">
    <property type="component" value="Unassembled WGS sequence"/>
</dbReference>
<dbReference type="Gene3D" id="3.30.1490.190">
    <property type="match status" value="1"/>
</dbReference>
<evidence type="ECO:0000256" key="6">
    <source>
        <dbReference type="ARBA" id="ARBA00023163"/>
    </source>
</evidence>
<keyword evidence="7" id="KW-0479">Metal-binding</keyword>
<dbReference type="PATRIC" id="fig|1238182.3.peg.2500"/>
<dbReference type="EMBL" id="ANHY01000012">
    <property type="protein sequence ID" value="EKV29463.1"/>
    <property type="molecule type" value="Genomic_DNA"/>
</dbReference>
<dbReference type="PANTHER" id="PTHR33202:SF6">
    <property type="entry name" value="ZINC UPTAKE REGULATION PROTEIN"/>
    <property type="match status" value="1"/>
</dbReference>
<dbReference type="PANTHER" id="PTHR33202">
    <property type="entry name" value="ZINC UPTAKE REGULATION PROTEIN"/>
    <property type="match status" value="1"/>
</dbReference>
<accession>K9HG70</accession>
<evidence type="ECO:0000313" key="8">
    <source>
        <dbReference type="EMBL" id="EKV29463.1"/>
    </source>
</evidence>
<dbReference type="InterPro" id="IPR043135">
    <property type="entry name" value="Fur_C"/>
</dbReference>
<dbReference type="GO" id="GO:1900376">
    <property type="term" value="P:regulation of secondary metabolite biosynthetic process"/>
    <property type="evidence" value="ECO:0007669"/>
    <property type="project" value="TreeGrafter"/>
</dbReference>
<dbReference type="STRING" id="1238182.C882_0285"/>
<dbReference type="InterPro" id="IPR002481">
    <property type="entry name" value="FUR"/>
</dbReference>
<gene>
    <name evidence="8" type="ORF">C882_0285</name>
</gene>
<evidence type="ECO:0000256" key="1">
    <source>
        <dbReference type="ARBA" id="ARBA00007957"/>
    </source>
</evidence>
<evidence type="ECO:0000256" key="4">
    <source>
        <dbReference type="ARBA" id="ARBA00023015"/>
    </source>
</evidence>
<keyword evidence="4" id="KW-0805">Transcription regulation</keyword>
<dbReference type="GO" id="GO:0008270">
    <property type="term" value="F:zinc ion binding"/>
    <property type="evidence" value="ECO:0007669"/>
    <property type="project" value="TreeGrafter"/>
</dbReference>
<name>K9HG70_9PROT</name>
<keyword evidence="5" id="KW-0238">DNA-binding</keyword>
<keyword evidence="2" id="KW-0678">Repressor</keyword>
<dbReference type="GO" id="GO:0000976">
    <property type="term" value="F:transcription cis-regulatory region binding"/>
    <property type="evidence" value="ECO:0007669"/>
    <property type="project" value="TreeGrafter"/>
</dbReference>
<keyword evidence="9" id="KW-1185">Reference proteome</keyword>
<dbReference type="InterPro" id="IPR036390">
    <property type="entry name" value="WH_DNA-bd_sf"/>
</dbReference>
<dbReference type="eggNOG" id="COG0735">
    <property type="taxonomic scope" value="Bacteria"/>
</dbReference>
<evidence type="ECO:0000256" key="2">
    <source>
        <dbReference type="ARBA" id="ARBA00022491"/>
    </source>
</evidence>
<feature type="binding site" evidence="7">
    <location>
        <position position="122"/>
    </location>
    <ligand>
        <name>Zn(2+)</name>
        <dbReference type="ChEBI" id="CHEBI:29105"/>
    </ligand>
</feature>
<evidence type="ECO:0000256" key="3">
    <source>
        <dbReference type="ARBA" id="ARBA00022833"/>
    </source>
</evidence>
<dbReference type="GO" id="GO:0045892">
    <property type="term" value="P:negative regulation of DNA-templated transcription"/>
    <property type="evidence" value="ECO:0007669"/>
    <property type="project" value="TreeGrafter"/>
</dbReference>
<dbReference type="SUPFAM" id="SSF46785">
    <property type="entry name" value="Winged helix' DNA-binding domain"/>
    <property type="match status" value="1"/>
</dbReference>
<feature type="binding site" evidence="7">
    <location>
        <position position="125"/>
    </location>
    <ligand>
        <name>Zn(2+)</name>
        <dbReference type="ChEBI" id="CHEBI:29105"/>
    </ligand>
</feature>
<feature type="binding site" evidence="7">
    <location>
        <position position="162"/>
    </location>
    <ligand>
        <name>Zn(2+)</name>
        <dbReference type="ChEBI" id="CHEBI:29105"/>
    </ligand>
</feature>
<dbReference type="AlphaFoldDB" id="K9HG70"/>
<reference evidence="8 9" key="1">
    <citation type="journal article" date="2013" name="Genome Announc.">
        <title>Draft Genome Sequence of an Alphaproteobacterium, Caenispirillum salinarum AK4(T), Isolated from a Solar Saltern.</title>
        <authorList>
            <person name="Khatri I."/>
            <person name="Singh A."/>
            <person name="Korpole S."/>
            <person name="Pinnaka A.K."/>
            <person name="Subramanian S."/>
        </authorList>
    </citation>
    <scope>NUCLEOTIDE SEQUENCE [LARGE SCALE GENOMIC DNA]</scope>
    <source>
        <strain evidence="8 9">AK4</strain>
    </source>
</reference>
<sequence>MSSRLRTAGPFPGPDHDHAACVTRGLDAAEARCAEAGARLTPLRKRVLELLLAEGHRAVGAYDLLDRLADTDDGGKRPAPPAVYRALDFLVDQGLAHRLASVNAFIGCAWPDAAHRPQFLICRDCRAVAELDGGGLARNLDAAAEAAGFTLLDAVVEVGGLCPRCRPDETSDPDAASA</sequence>
<evidence type="ECO:0000256" key="5">
    <source>
        <dbReference type="ARBA" id="ARBA00023125"/>
    </source>
</evidence>
<feature type="binding site" evidence="7">
    <location>
        <position position="165"/>
    </location>
    <ligand>
        <name>Zn(2+)</name>
        <dbReference type="ChEBI" id="CHEBI:29105"/>
    </ligand>
</feature>
<evidence type="ECO:0000313" key="9">
    <source>
        <dbReference type="Proteomes" id="UP000009881"/>
    </source>
</evidence>
<dbReference type="GO" id="GO:0005829">
    <property type="term" value="C:cytosol"/>
    <property type="evidence" value="ECO:0007669"/>
    <property type="project" value="TreeGrafter"/>
</dbReference>
<keyword evidence="3 7" id="KW-0862">Zinc</keyword>
<evidence type="ECO:0000256" key="7">
    <source>
        <dbReference type="PIRSR" id="PIRSR602481-1"/>
    </source>
</evidence>
<dbReference type="InterPro" id="IPR036388">
    <property type="entry name" value="WH-like_DNA-bd_sf"/>
</dbReference>
<protein>
    <submittedName>
        <fullName evidence="8">Zinc uptake regulation protein ZUR</fullName>
    </submittedName>
</protein>
<comment type="cofactor">
    <cofactor evidence="7">
        <name>Zn(2+)</name>
        <dbReference type="ChEBI" id="CHEBI:29105"/>
    </cofactor>
    <text evidence="7">Binds 1 zinc ion per subunit.</text>
</comment>
<dbReference type="OrthoDB" id="9801127at2"/>